<dbReference type="GO" id="GO:0005794">
    <property type="term" value="C:Golgi apparatus"/>
    <property type="evidence" value="ECO:0007669"/>
    <property type="project" value="UniProtKB-SubCell"/>
</dbReference>
<dbReference type="InterPro" id="IPR024096">
    <property type="entry name" value="NO_sig/Golgi_transp_ligand-bd"/>
</dbReference>
<feature type="compositionally biased region" description="Basic and acidic residues" evidence="9">
    <location>
        <begin position="664"/>
        <end position="675"/>
    </location>
</feature>
<feature type="region of interest" description="Disordered" evidence="9">
    <location>
        <begin position="349"/>
        <end position="424"/>
    </location>
</feature>
<comment type="similarity">
    <text evidence="3">Belongs to the TRAPP small subunits family. BET3 subfamily.</text>
</comment>
<dbReference type="Gene3D" id="3.30.1380.20">
    <property type="entry name" value="Trafficking protein particle complex subunit 3"/>
    <property type="match status" value="1"/>
</dbReference>
<keyword evidence="8" id="KW-0175">Coiled coil</keyword>
<feature type="coiled-coil region" evidence="8">
    <location>
        <begin position="80"/>
        <end position="107"/>
    </location>
</feature>
<feature type="compositionally biased region" description="Low complexity" evidence="9">
    <location>
        <begin position="755"/>
        <end position="789"/>
    </location>
</feature>
<dbReference type="InterPro" id="IPR007194">
    <property type="entry name" value="TRAPP_component"/>
</dbReference>
<evidence type="ECO:0000256" key="6">
    <source>
        <dbReference type="ARBA" id="ARBA00022892"/>
    </source>
</evidence>
<dbReference type="AlphaFoldDB" id="W3VWP8"/>
<feature type="region of interest" description="Disordered" evidence="9">
    <location>
        <begin position="458"/>
        <end position="479"/>
    </location>
</feature>
<keyword evidence="6" id="KW-0931">ER-Golgi transport</keyword>
<feature type="compositionally biased region" description="Low complexity" evidence="9">
    <location>
        <begin position="739"/>
        <end position="748"/>
    </location>
</feature>
<feature type="compositionally biased region" description="Polar residues" evidence="9">
    <location>
        <begin position="353"/>
        <end position="366"/>
    </location>
</feature>
<dbReference type="EMBL" id="AWNI01000002">
    <property type="protein sequence ID" value="ETS65222.1"/>
    <property type="molecule type" value="Genomic_DNA"/>
</dbReference>
<sequence length="1031" mass="109253">MLELDSNAPRRFGHRIVEGAATRAPGVYCKLLGYAKRLARIPAGAAPPSSTASSRRHTLHRSRDMAIMDGDDMQRLWSLIEDLTNQLQANRQLCESLQQQADQLRGQAIHSGTGFALRRFNTDISKEKFESELESLNVHLVKENLALSHENKQQAVLLREYENTLETVMAKFRSFSHSTQQHTLQLTQHYESLLAQNTHNAAQQTLAAETAFSGTLTHLGGLVRRAMQSLDGEFSDDDDDDAGAVGDAQPRKSNRGWIQDPKWYGSGGYTGKDPAALRADDALEHLTEEERLRMENETFRELLGLKEKSDALLSTLPNAEAGAVVHASKPLSPAERRASLTVDEAAIAAEASGQPSSNALQVSSTLRPDDKPSSPGATIPSATRSPKLAPTLERKEQIIEEAILADEEQDTERGRRAADASPVISADSTAFERVTAAAPAGTAADEAESAPSSIQELRAAASQSQAVAEPPVQSETVEAGADADAITPIDEVDTIQAAEPATSEGPNLVAEAAPPALVSTGMEDADALSSKTTVTSVSGSQAADAVVDSTTSSSSSVSPKSEPSSLTTPSDTSSTEASSPVVSDDAALPNQESEALDEATSSVSAAQPTDEASEAEPPVASIPAEPSKEDEQSAQKEAAAEVTAGAHTVASDASSGSDADEANPDTKSEAIEAVKDAAAAKNVQTPKEQPGQGKKADGSASPSKKGGRHRGKGRHHHNFGGTMATTPRASQRFSVQTTASASSASSHPYAPPPESTEASTAATYSFASTSSNPPPFSSRRTSVSTLSSTANSFHQASLVSSPPLHRPVSTRQVSTASTGLGSRFASFTSAADDTPASRVDIVDRPRDKTRQNEVNASALSFLFGEIVSYTQNRVTGVTDLEKRLSLIGYRVGQRVLGMAMHRQEMLQNPKNPKRETKLLPTLLWIHTAFWKAAFGKAADSLERSTEPGRSDEYMISTNVPTFSRAICVPNDMSQLSVEAITAGMVEAALDGLGFPARVTAHTVGTPQYPQRTTILIKLDAAVMQREEALAS</sequence>
<keyword evidence="4" id="KW-0813">Transport</keyword>
<dbReference type="Proteomes" id="UP000019462">
    <property type="component" value="Unassembled WGS sequence"/>
</dbReference>
<evidence type="ECO:0000313" key="11">
    <source>
        <dbReference type="Proteomes" id="UP000019462"/>
    </source>
</evidence>
<evidence type="ECO:0000256" key="8">
    <source>
        <dbReference type="SAM" id="Coils"/>
    </source>
</evidence>
<dbReference type="GO" id="GO:0005783">
    <property type="term" value="C:endoplasmic reticulum"/>
    <property type="evidence" value="ECO:0007669"/>
    <property type="project" value="UniProtKB-SubCell"/>
</dbReference>
<feature type="compositionally biased region" description="Basic residues" evidence="9">
    <location>
        <begin position="705"/>
        <end position="718"/>
    </location>
</feature>
<reference evidence="10 11" key="1">
    <citation type="journal article" date="2014" name="Genome Announc.">
        <title>Genome sequence of the basidiomycetous fungus Pseudozyma aphidis DSM70725, an efficient producer of biosurfactant mannosylerythritol lipids.</title>
        <authorList>
            <person name="Lorenz S."/>
            <person name="Guenther M."/>
            <person name="Grumaz C."/>
            <person name="Rupp S."/>
            <person name="Zibek S."/>
            <person name="Sohn K."/>
        </authorList>
    </citation>
    <scope>NUCLEOTIDE SEQUENCE [LARGE SCALE GENOMIC DNA]</scope>
    <source>
        <strain evidence="11">ATCC 32657 / CBS 517.83 / DSM 70725 / JCM 10318 / NBRC 10182 / NRRL Y-7954 / St-0401</strain>
    </source>
</reference>
<dbReference type="CDD" id="cd14943">
    <property type="entry name" value="TRAPPC5_Trs31"/>
    <property type="match status" value="1"/>
</dbReference>
<evidence type="ECO:0000256" key="9">
    <source>
        <dbReference type="SAM" id="MobiDB-lite"/>
    </source>
</evidence>
<dbReference type="InterPro" id="IPR016696">
    <property type="entry name" value="TRAPP-I_su5"/>
</dbReference>
<dbReference type="PANTHER" id="PTHR39472">
    <property type="entry name" value="EXPRESSED PROTEIN"/>
    <property type="match status" value="1"/>
</dbReference>
<dbReference type="GO" id="GO:0030008">
    <property type="term" value="C:TRAPP complex"/>
    <property type="evidence" value="ECO:0007669"/>
    <property type="project" value="InterPro"/>
</dbReference>
<evidence type="ECO:0008006" key="12">
    <source>
        <dbReference type="Google" id="ProtNLM"/>
    </source>
</evidence>
<dbReference type="HOGENOM" id="CLU_294247_0_0_1"/>
<dbReference type="Pfam" id="PF04051">
    <property type="entry name" value="TRAPP"/>
    <property type="match status" value="1"/>
</dbReference>
<feature type="compositionally biased region" description="Acidic residues" evidence="9">
    <location>
        <begin position="233"/>
        <end position="242"/>
    </location>
</feature>
<evidence type="ECO:0000256" key="5">
    <source>
        <dbReference type="ARBA" id="ARBA00022824"/>
    </source>
</evidence>
<comment type="caution">
    <text evidence="10">The sequence shown here is derived from an EMBL/GenBank/DDBJ whole genome shotgun (WGS) entry which is preliminary data.</text>
</comment>
<evidence type="ECO:0000256" key="4">
    <source>
        <dbReference type="ARBA" id="ARBA00022448"/>
    </source>
</evidence>
<gene>
    <name evidence="10" type="ORF">PaG_00291</name>
</gene>
<keyword evidence="5" id="KW-0256">Endoplasmic reticulum</keyword>
<feature type="region of interest" description="Disordered" evidence="9">
    <location>
        <begin position="232"/>
        <end position="259"/>
    </location>
</feature>
<evidence type="ECO:0000256" key="7">
    <source>
        <dbReference type="ARBA" id="ARBA00023034"/>
    </source>
</evidence>
<evidence type="ECO:0000256" key="3">
    <source>
        <dbReference type="ARBA" id="ARBA00006218"/>
    </source>
</evidence>
<dbReference type="FunFam" id="3.30.1380.20:FF:000002">
    <property type="entry name" value="Trafficking protein particle complex subunit"/>
    <property type="match status" value="1"/>
</dbReference>
<feature type="compositionally biased region" description="Polar residues" evidence="9">
    <location>
        <begin position="723"/>
        <end position="738"/>
    </location>
</feature>
<evidence type="ECO:0000256" key="1">
    <source>
        <dbReference type="ARBA" id="ARBA00004240"/>
    </source>
</evidence>
<name>W3VWP8_MOEAP</name>
<dbReference type="OrthoDB" id="21214at2759"/>
<feature type="compositionally biased region" description="Polar residues" evidence="9">
    <location>
        <begin position="790"/>
        <end position="800"/>
    </location>
</feature>
<keyword evidence="7" id="KW-0333">Golgi apparatus</keyword>
<dbReference type="SUPFAM" id="SSF111126">
    <property type="entry name" value="Ligand-binding domain in the NO signalling and Golgi transport"/>
    <property type="match status" value="1"/>
</dbReference>
<feature type="compositionally biased region" description="Low complexity" evidence="9">
    <location>
        <begin position="549"/>
        <end position="576"/>
    </location>
</feature>
<keyword evidence="11" id="KW-1185">Reference proteome</keyword>
<evidence type="ECO:0000313" key="10">
    <source>
        <dbReference type="EMBL" id="ETS65222.1"/>
    </source>
</evidence>
<evidence type="ECO:0000256" key="2">
    <source>
        <dbReference type="ARBA" id="ARBA00004555"/>
    </source>
</evidence>
<accession>W3VWP8</accession>
<organism evidence="10 11">
    <name type="scientific">Moesziomyces aphidis</name>
    <name type="common">Pseudozyma aphidis</name>
    <dbReference type="NCBI Taxonomy" id="84754"/>
    <lineage>
        <taxon>Eukaryota</taxon>
        <taxon>Fungi</taxon>
        <taxon>Dikarya</taxon>
        <taxon>Basidiomycota</taxon>
        <taxon>Ustilaginomycotina</taxon>
        <taxon>Ustilaginomycetes</taxon>
        <taxon>Ustilaginales</taxon>
        <taxon>Ustilaginaceae</taxon>
        <taxon>Moesziomyces</taxon>
    </lineage>
</organism>
<feature type="region of interest" description="Disordered" evidence="9">
    <location>
        <begin position="548"/>
        <end position="816"/>
    </location>
</feature>
<proteinExistence type="inferred from homology"/>
<dbReference type="PANTHER" id="PTHR39472:SF1">
    <property type="entry name" value="EXPRESSED PROTEIN"/>
    <property type="match status" value="1"/>
</dbReference>
<comment type="subcellular location">
    <subcellularLocation>
        <location evidence="1">Endoplasmic reticulum</location>
    </subcellularLocation>
    <subcellularLocation>
        <location evidence="2">Golgi apparatus</location>
    </subcellularLocation>
</comment>
<dbReference type="GO" id="GO:0048193">
    <property type="term" value="P:Golgi vesicle transport"/>
    <property type="evidence" value="ECO:0007669"/>
    <property type="project" value="InterPro"/>
</dbReference>
<protein>
    <recommendedName>
        <fullName evidence="12">Trafficking protein particle complex subunit</fullName>
    </recommendedName>
</protein>